<evidence type="ECO:0000256" key="2">
    <source>
        <dbReference type="ARBA" id="ARBA00023002"/>
    </source>
</evidence>
<reference evidence="3 4" key="1">
    <citation type="submission" date="2016-10" db="EMBL/GenBank/DDBJ databases">
        <authorList>
            <person name="de Groot N.N."/>
        </authorList>
    </citation>
    <scope>NUCLEOTIDE SEQUENCE [LARGE SCALE GENOMIC DNA]</scope>
    <source>
        <strain evidence="4">P4B,CCM 7963,CECT 7998,DSM 25260,IBRC-M 10614,KCTC 13821</strain>
    </source>
</reference>
<keyword evidence="2" id="KW-0560">Oxidoreductase</keyword>
<evidence type="ECO:0000313" key="3">
    <source>
        <dbReference type="EMBL" id="SDI79867.1"/>
    </source>
</evidence>
<organism evidence="3 4">
    <name type="scientific">Alteribacillus bidgolensis</name>
    <dbReference type="NCBI Taxonomy" id="930129"/>
    <lineage>
        <taxon>Bacteria</taxon>
        <taxon>Bacillati</taxon>
        <taxon>Bacillota</taxon>
        <taxon>Bacilli</taxon>
        <taxon>Bacillales</taxon>
        <taxon>Bacillaceae</taxon>
        <taxon>Alteribacillus</taxon>
    </lineage>
</organism>
<comment type="similarity">
    <text evidence="1">Belongs to the short-chain dehydrogenases/reductases (SDR) family.</text>
</comment>
<name>A0A1G8NIE9_9BACI</name>
<evidence type="ECO:0000313" key="4">
    <source>
        <dbReference type="Proteomes" id="UP000199017"/>
    </source>
</evidence>
<dbReference type="PANTHER" id="PTHR42760">
    <property type="entry name" value="SHORT-CHAIN DEHYDROGENASES/REDUCTASES FAMILY MEMBER"/>
    <property type="match status" value="1"/>
</dbReference>
<dbReference type="OrthoDB" id="9805904at2"/>
<dbReference type="PANTHER" id="PTHR42760:SF133">
    <property type="entry name" value="3-OXOACYL-[ACYL-CARRIER-PROTEIN] REDUCTASE"/>
    <property type="match status" value="1"/>
</dbReference>
<dbReference type="Gene3D" id="3.40.50.720">
    <property type="entry name" value="NAD(P)-binding Rossmann-like Domain"/>
    <property type="match status" value="1"/>
</dbReference>
<dbReference type="PRINTS" id="PR00080">
    <property type="entry name" value="SDRFAMILY"/>
</dbReference>
<dbReference type="EMBL" id="FNDU01000012">
    <property type="protein sequence ID" value="SDI79867.1"/>
    <property type="molecule type" value="Genomic_DNA"/>
</dbReference>
<sequence length="248" mass="26706">MSLDNKVAIVTGASRGVGRATALALAENGSAVVINGTNIQILEELAEEIETMGSESMIQAGDVTVPQTAKEVVESTINRFNKIDILVNNAGINRRSSTLDMTLEEWDEVLNVNLNANLYFSKAVLPHMINQNAGKIINVSSTAGKAVHRNAAPSYGTAKAGVNYLTMHLAMEGAPHNILVNGVCPGPIETDMSKQWSEEYHEQILQKIPLKRLGKPEDVANTILFLASEKSDFITGETININGGSFMN</sequence>
<gene>
    <name evidence="3" type="ORF">SAMN05216352_11234</name>
</gene>
<dbReference type="InterPro" id="IPR036291">
    <property type="entry name" value="NAD(P)-bd_dom_sf"/>
</dbReference>
<dbReference type="STRING" id="930129.SAMN05216352_11234"/>
<dbReference type="InterPro" id="IPR002347">
    <property type="entry name" value="SDR_fam"/>
</dbReference>
<accession>A0A1G8NIE9</accession>
<dbReference type="PRINTS" id="PR00081">
    <property type="entry name" value="GDHRDH"/>
</dbReference>
<dbReference type="Proteomes" id="UP000199017">
    <property type="component" value="Unassembled WGS sequence"/>
</dbReference>
<evidence type="ECO:0000256" key="1">
    <source>
        <dbReference type="ARBA" id="ARBA00006484"/>
    </source>
</evidence>
<dbReference type="FunFam" id="3.40.50.720:FF:000173">
    <property type="entry name" value="3-oxoacyl-[acyl-carrier protein] reductase"/>
    <property type="match status" value="1"/>
</dbReference>
<proteinExistence type="inferred from homology"/>
<dbReference type="NCBIfam" id="NF005559">
    <property type="entry name" value="PRK07231.1"/>
    <property type="match status" value="1"/>
</dbReference>
<dbReference type="Pfam" id="PF13561">
    <property type="entry name" value="adh_short_C2"/>
    <property type="match status" value="1"/>
</dbReference>
<dbReference type="NCBIfam" id="NF009466">
    <property type="entry name" value="PRK12826.1-2"/>
    <property type="match status" value="1"/>
</dbReference>
<protein>
    <submittedName>
        <fullName evidence="3">3-oxoacyl-[acyl-carrier protein] reductase</fullName>
    </submittedName>
</protein>
<dbReference type="SUPFAM" id="SSF51735">
    <property type="entry name" value="NAD(P)-binding Rossmann-fold domains"/>
    <property type="match status" value="1"/>
</dbReference>
<dbReference type="GO" id="GO:0048038">
    <property type="term" value="F:quinone binding"/>
    <property type="evidence" value="ECO:0007669"/>
    <property type="project" value="TreeGrafter"/>
</dbReference>
<dbReference type="GO" id="GO:0006633">
    <property type="term" value="P:fatty acid biosynthetic process"/>
    <property type="evidence" value="ECO:0007669"/>
    <property type="project" value="TreeGrafter"/>
</dbReference>
<dbReference type="AlphaFoldDB" id="A0A1G8NIE9"/>
<dbReference type="GO" id="GO:0016616">
    <property type="term" value="F:oxidoreductase activity, acting on the CH-OH group of donors, NAD or NADP as acceptor"/>
    <property type="evidence" value="ECO:0007669"/>
    <property type="project" value="TreeGrafter"/>
</dbReference>
<keyword evidence="4" id="KW-1185">Reference proteome</keyword>
<dbReference type="RefSeq" id="WP_091587033.1">
    <property type="nucleotide sequence ID" value="NZ_FNDU01000012.1"/>
</dbReference>